<feature type="region of interest" description="Disordered" evidence="6">
    <location>
        <begin position="73"/>
        <end position="105"/>
    </location>
</feature>
<feature type="non-terminal residue" evidence="8">
    <location>
        <position position="1"/>
    </location>
</feature>
<dbReference type="InterPro" id="IPR031964">
    <property type="entry name" value="CARD_dom"/>
</dbReference>
<accession>A0ABN9EIU2</accession>
<feature type="compositionally biased region" description="Basic and acidic residues" evidence="6">
    <location>
        <begin position="73"/>
        <end position="82"/>
    </location>
</feature>
<dbReference type="Pfam" id="PF16739">
    <property type="entry name" value="CARD_2"/>
    <property type="match status" value="1"/>
</dbReference>
<feature type="domain" description="Caspase recruitment" evidence="7">
    <location>
        <begin position="6"/>
        <end position="60"/>
    </location>
</feature>
<organism evidence="8 9">
    <name type="scientific">Staurois parvus</name>
    <dbReference type="NCBI Taxonomy" id="386267"/>
    <lineage>
        <taxon>Eukaryota</taxon>
        <taxon>Metazoa</taxon>
        <taxon>Chordata</taxon>
        <taxon>Craniata</taxon>
        <taxon>Vertebrata</taxon>
        <taxon>Euteleostomi</taxon>
        <taxon>Amphibia</taxon>
        <taxon>Batrachia</taxon>
        <taxon>Anura</taxon>
        <taxon>Neobatrachia</taxon>
        <taxon>Ranoidea</taxon>
        <taxon>Ranidae</taxon>
        <taxon>Staurois</taxon>
    </lineage>
</organism>
<sequence length="105" mass="11903">KNLCSPEDVQIICRCVDNSSQEEGSRELLSRITKKKDWFPTFVTVLHEMDNKELIETLTGVTYQEFIDGYNKKRESHNDSAKCKRSPQVAEGVSDGSPATENHDV</sequence>
<evidence type="ECO:0000256" key="6">
    <source>
        <dbReference type="SAM" id="MobiDB-lite"/>
    </source>
</evidence>
<name>A0ABN9EIU2_9NEOB</name>
<reference evidence="8" key="1">
    <citation type="submission" date="2023-05" db="EMBL/GenBank/DDBJ databases">
        <authorList>
            <person name="Stuckert A."/>
        </authorList>
    </citation>
    <scope>NUCLEOTIDE SEQUENCE</scope>
</reference>
<dbReference type="Proteomes" id="UP001162483">
    <property type="component" value="Unassembled WGS sequence"/>
</dbReference>
<dbReference type="InterPro" id="IPR011029">
    <property type="entry name" value="DEATH-like_dom_sf"/>
</dbReference>
<evidence type="ECO:0000256" key="2">
    <source>
        <dbReference type="ARBA" id="ARBA00022553"/>
    </source>
</evidence>
<evidence type="ECO:0000313" key="9">
    <source>
        <dbReference type="Proteomes" id="UP001162483"/>
    </source>
</evidence>
<keyword evidence="5" id="KW-0391">Immunity</keyword>
<dbReference type="EMBL" id="CATNWA010015581">
    <property type="protein sequence ID" value="CAI9584795.1"/>
    <property type="molecule type" value="Genomic_DNA"/>
</dbReference>
<evidence type="ECO:0000256" key="1">
    <source>
        <dbReference type="ARBA" id="ARBA00022499"/>
    </source>
</evidence>
<evidence type="ECO:0000256" key="5">
    <source>
        <dbReference type="ARBA" id="ARBA00022859"/>
    </source>
</evidence>
<evidence type="ECO:0000256" key="4">
    <source>
        <dbReference type="ARBA" id="ARBA00022843"/>
    </source>
</evidence>
<keyword evidence="3" id="KW-0399">Innate immunity</keyword>
<dbReference type="Gene3D" id="1.10.533.10">
    <property type="entry name" value="Death Domain, Fas"/>
    <property type="match status" value="1"/>
</dbReference>
<keyword evidence="4" id="KW-0832">Ubl conjugation</keyword>
<keyword evidence="9" id="KW-1185">Reference proteome</keyword>
<keyword evidence="2" id="KW-0597">Phosphoprotein</keyword>
<protein>
    <recommendedName>
        <fullName evidence="7">Caspase recruitment domain-containing protein</fullName>
    </recommendedName>
</protein>
<evidence type="ECO:0000313" key="8">
    <source>
        <dbReference type="EMBL" id="CAI9584795.1"/>
    </source>
</evidence>
<comment type="caution">
    <text evidence="8">The sequence shown here is derived from an EMBL/GenBank/DDBJ whole genome shotgun (WGS) entry which is preliminary data.</text>
</comment>
<proteinExistence type="predicted"/>
<gene>
    <name evidence="8" type="ORF">SPARVUS_LOCUS10085156</name>
</gene>
<keyword evidence="1" id="KW-1017">Isopeptide bond</keyword>
<feature type="non-terminal residue" evidence="8">
    <location>
        <position position="105"/>
    </location>
</feature>
<evidence type="ECO:0000256" key="3">
    <source>
        <dbReference type="ARBA" id="ARBA00022588"/>
    </source>
</evidence>
<evidence type="ECO:0000259" key="7">
    <source>
        <dbReference type="Pfam" id="PF16739"/>
    </source>
</evidence>